<dbReference type="InterPro" id="IPR050664">
    <property type="entry name" value="Octanoyltrans_LipM/LipL"/>
</dbReference>
<dbReference type="EMBL" id="CP063845">
    <property type="protein sequence ID" value="UFP94170.1"/>
    <property type="molecule type" value="Genomic_DNA"/>
</dbReference>
<evidence type="ECO:0000313" key="3">
    <source>
        <dbReference type="Proteomes" id="UP001054846"/>
    </source>
</evidence>
<dbReference type="CDD" id="cd16443">
    <property type="entry name" value="LplA"/>
    <property type="match status" value="1"/>
</dbReference>
<dbReference type="SUPFAM" id="SSF55681">
    <property type="entry name" value="Class II aaRS and biotin synthetases"/>
    <property type="match status" value="1"/>
</dbReference>
<evidence type="ECO:0000259" key="1">
    <source>
        <dbReference type="PROSITE" id="PS51733"/>
    </source>
</evidence>
<dbReference type="PROSITE" id="PS51733">
    <property type="entry name" value="BPL_LPL_CATALYTIC"/>
    <property type="match status" value="1"/>
</dbReference>
<keyword evidence="3" id="KW-1185">Reference proteome</keyword>
<keyword evidence="2" id="KW-0436">Ligase</keyword>
<dbReference type="Proteomes" id="UP001054846">
    <property type="component" value="Chromosome"/>
</dbReference>
<dbReference type="PANTHER" id="PTHR43679:SF2">
    <property type="entry name" value="OCTANOYL-[GCVH]:PROTEIN N-OCTANOYLTRANSFERASE"/>
    <property type="match status" value="1"/>
</dbReference>
<protein>
    <submittedName>
        <fullName evidence="2">Lipoate--protein ligase family protein</fullName>
    </submittedName>
</protein>
<dbReference type="RefSeq" id="WP_230841226.1">
    <property type="nucleotide sequence ID" value="NZ_CP063845.1"/>
</dbReference>
<accession>A0ABY3PKH4</accession>
<gene>
    <name evidence="2" type="ORF">ISF26_20800</name>
</gene>
<feature type="domain" description="BPL/LPL catalytic" evidence="1">
    <location>
        <begin position="30"/>
        <end position="216"/>
    </location>
</feature>
<evidence type="ECO:0000313" key="2">
    <source>
        <dbReference type="EMBL" id="UFP94170.1"/>
    </source>
</evidence>
<sequence>MNFRLLPLERKEGDALMAADEAMLEALRQGVSPPSLRFYTWAHPTLSLGFHQHVFPEHWRALPKVRRPTGGRAVWHEGDLTYAVAVRGLSGSTGQIYTRLCAFLVEGLANLGIEVGFGRGGREYVRRPGCFSSATSADLLWRGRKLVGSAQVRRGDTVLQHGAILLAPNQERLARLFPEQAPEAVVGLAEIRPELSADQVIASLTAAWATAWEAAIVPGEWSEWERQWLAQGRARWRCG</sequence>
<dbReference type="Pfam" id="PF21948">
    <property type="entry name" value="LplA-B_cat"/>
    <property type="match status" value="1"/>
</dbReference>
<organism evidence="2 3">
    <name type="scientific">Gloeobacter morelensis MG652769</name>
    <dbReference type="NCBI Taxonomy" id="2781736"/>
    <lineage>
        <taxon>Bacteria</taxon>
        <taxon>Bacillati</taxon>
        <taxon>Cyanobacteriota</taxon>
        <taxon>Cyanophyceae</taxon>
        <taxon>Gloeobacterales</taxon>
        <taxon>Gloeobacteraceae</taxon>
        <taxon>Gloeobacter</taxon>
        <taxon>Gloeobacter morelensis</taxon>
    </lineage>
</organism>
<dbReference type="Gene3D" id="3.30.930.10">
    <property type="entry name" value="Bira Bifunctional Protein, Domain 2"/>
    <property type="match status" value="1"/>
</dbReference>
<reference evidence="2 3" key="1">
    <citation type="journal article" date="2021" name="Genome Biol. Evol.">
        <title>Complete Genome Sequencing of a Novel Gloeobacter Species from a Waterfall Cave in Mexico.</title>
        <authorList>
            <person name="Saw J.H."/>
            <person name="Cardona T."/>
            <person name="Montejano G."/>
        </authorList>
    </citation>
    <scope>NUCLEOTIDE SEQUENCE [LARGE SCALE GENOMIC DNA]</scope>
    <source>
        <strain evidence="2">MG652769</strain>
    </source>
</reference>
<dbReference type="GO" id="GO:0016874">
    <property type="term" value="F:ligase activity"/>
    <property type="evidence" value="ECO:0007669"/>
    <property type="project" value="UniProtKB-KW"/>
</dbReference>
<dbReference type="PANTHER" id="PTHR43679">
    <property type="entry name" value="OCTANOYLTRANSFERASE LIPM-RELATED"/>
    <property type="match status" value="1"/>
</dbReference>
<dbReference type="InterPro" id="IPR004143">
    <property type="entry name" value="BPL_LPL_catalytic"/>
</dbReference>
<dbReference type="InterPro" id="IPR045864">
    <property type="entry name" value="aa-tRNA-synth_II/BPL/LPL"/>
</dbReference>
<proteinExistence type="predicted"/>
<name>A0ABY3PKH4_9CYAN</name>